<dbReference type="Gene3D" id="1.10.246.80">
    <property type="match status" value="1"/>
</dbReference>
<dbReference type="InterPro" id="IPR050264">
    <property type="entry name" value="Bact_CCA-adding_enz_type3_sf"/>
</dbReference>
<evidence type="ECO:0000259" key="10">
    <source>
        <dbReference type="Pfam" id="PF01743"/>
    </source>
</evidence>
<keyword evidence="4" id="KW-0548">Nucleotidyltransferase</keyword>
<evidence type="ECO:0000259" key="12">
    <source>
        <dbReference type="Pfam" id="PF13735"/>
    </source>
</evidence>
<evidence type="ECO:0000256" key="6">
    <source>
        <dbReference type="ARBA" id="ARBA00022741"/>
    </source>
</evidence>
<keyword evidence="3" id="KW-0819">tRNA processing</keyword>
<evidence type="ECO:0000256" key="4">
    <source>
        <dbReference type="ARBA" id="ARBA00022695"/>
    </source>
</evidence>
<dbReference type="NCBIfam" id="TIGR00277">
    <property type="entry name" value="HDIG"/>
    <property type="match status" value="1"/>
</dbReference>
<dbReference type="CDD" id="cd00077">
    <property type="entry name" value="HDc"/>
    <property type="match status" value="1"/>
</dbReference>
<dbReference type="OrthoDB" id="9805698at2"/>
<evidence type="ECO:0000256" key="8">
    <source>
        <dbReference type="ARBA" id="ARBA00022884"/>
    </source>
</evidence>
<comment type="cofactor">
    <cofactor evidence="1">
        <name>Mg(2+)</name>
        <dbReference type="ChEBI" id="CHEBI:18420"/>
    </cofactor>
</comment>
<dbReference type="GO" id="GO:0046872">
    <property type="term" value="F:metal ion binding"/>
    <property type="evidence" value="ECO:0007669"/>
    <property type="project" value="UniProtKB-KW"/>
</dbReference>
<dbReference type="CDD" id="cd05398">
    <property type="entry name" value="NT_ClassII-CCAase"/>
    <property type="match status" value="1"/>
</dbReference>
<dbReference type="Gene3D" id="3.30.460.10">
    <property type="entry name" value="Beta Polymerase, domain 2"/>
    <property type="match status" value="1"/>
</dbReference>
<comment type="similarity">
    <text evidence="9">Belongs to the tRNA nucleotidyltransferase/poly(A) polymerase family.</text>
</comment>
<dbReference type="GO" id="GO:0016779">
    <property type="term" value="F:nucleotidyltransferase activity"/>
    <property type="evidence" value="ECO:0007669"/>
    <property type="project" value="UniProtKB-KW"/>
</dbReference>
<protein>
    <submittedName>
        <fullName evidence="13">Poly(A) polymerase</fullName>
    </submittedName>
</protein>
<feature type="domain" description="CCA-adding enzyme C-terminal" evidence="12">
    <location>
        <begin position="309"/>
        <end position="449"/>
    </location>
</feature>
<evidence type="ECO:0000313" key="14">
    <source>
        <dbReference type="Proteomes" id="UP000043763"/>
    </source>
</evidence>
<evidence type="ECO:0000256" key="1">
    <source>
        <dbReference type="ARBA" id="ARBA00001946"/>
    </source>
</evidence>
<dbReference type="Gene3D" id="1.10.3090.10">
    <property type="entry name" value="cca-adding enzyme, domain 2"/>
    <property type="match status" value="1"/>
</dbReference>
<evidence type="ECO:0000256" key="2">
    <source>
        <dbReference type="ARBA" id="ARBA00022679"/>
    </source>
</evidence>
<feature type="domain" description="tRNA nucleotidyltransferase/poly(A) polymerase RNA and SrmB- binding" evidence="11">
    <location>
        <begin position="174"/>
        <end position="233"/>
    </location>
</feature>
<dbReference type="SUPFAM" id="SSF81301">
    <property type="entry name" value="Nucleotidyltransferase"/>
    <property type="match status" value="1"/>
</dbReference>
<dbReference type="EMBL" id="CVLB01000002">
    <property type="protein sequence ID" value="CRF34700.1"/>
    <property type="molecule type" value="Genomic_DNA"/>
</dbReference>
<evidence type="ECO:0000256" key="3">
    <source>
        <dbReference type="ARBA" id="ARBA00022694"/>
    </source>
</evidence>
<proteinExistence type="inferred from homology"/>
<keyword evidence="2 9" id="KW-0808">Transferase</keyword>
<sequence length="464" mass="53358">MKKIFTDIPHPIKEIARILYVEGFQCFLVGGAVRDSIMGITPHEYDITTDARPEDVQRIFKYTIPTGIKHGTILVIIEDMHVEITTFRSDGNYSDGRHPDHVEYASNIEEDLPRRDLTINAMAYNILDGSLIDMFDGMKDIKKKIIKSVGNPYERFSEDGLRIMRAIRFATKLDFDIEKETFDAITHSTGMLASIAAERIREEFNGILLSKNPFRGLELLRKTGVLSLILPELMQGFGVNQNKFHKYDVYYHILHTIQSVEPLETEELTLLVRLAALFHDIAKPMVQKKVSKQDDPVYYNHEVVGASIAKKIMKRLKYSNSEIDFVTLLVRQHMFYYQDEWTDGAVRRFMRAIGVENIRPLLRLREADRLGSGNRKDKESKAIPKLLARIDKIIEEENAITVKDLKINGNDLINEFNLNPGPLIGKILNYLLDLILDEPELNNREFLMEKTKNFLESNNITDGV</sequence>
<keyword evidence="7" id="KW-0460">Magnesium</keyword>
<dbReference type="Pfam" id="PF12627">
    <property type="entry name" value="PolyA_pol_RNAbd"/>
    <property type="match status" value="1"/>
</dbReference>
<evidence type="ECO:0000313" key="13">
    <source>
        <dbReference type="EMBL" id="CRF34700.1"/>
    </source>
</evidence>
<gene>
    <name evidence="13" type="ORF">BRSU_2190</name>
</gene>
<keyword evidence="8 9" id="KW-0694">RNA-binding</keyword>
<dbReference type="InterPro" id="IPR032810">
    <property type="entry name" value="CCA-adding_enz_C"/>
</dbReference>
<keyword evidence="5" id="KW-0479">Metal-binding</keyword>
<evidence type="ECO:0000256" key="9">
    <source>
        <dbReference type="RuleBase" id="RU003953"/>
    </source>
</evidence>
<reference evidence="14" key="1">
    <citation type="submission" date="2015-04" db="EMBL/GenBank/DDBJ databases">
        <authorList>
            <person name="Mushtaq Mamoona"/>
        </authorList>
    </citation>
    <scope>NUCLEOTIDE SEQUENCE [LARGE SCALE GENOMIC DNA]</scope>
    <source>
        <strain evidence="14">AN4859/03</strain>
    </source>
</reference>
<dbReference type="PANTHER" id="PTHR46173">
    <property type="entry name" value="CCA TRNA NUCLEOTIDYLTRANSFERASE 1, MITOCHONDRIAL"/>
    <property type="match status" value="1"/>
</dbReference>
<evidence type="ECO:0000259" key="11">
    <source>
        <dbReference type="Pfam" id="PF12627"/>
    </source>
</evidence>
<dbReference type="RefSeq" id="WP_048595364.1">
    <property type="nucleotide sequence ID" value="NZ_CVLB01000002.1"/>
</dbReference>
<name>A0A0G4K9Y6_9SPIR</name>
<dbReference type="InterPro" id="IPR003607">
    <property type="entry name" value="HD/PDEase_dom"/>
</dbReference>
<dbReference type="InterPro" id="IPR043519">
    <property type="entry name" value="NT_sf"/>
</dbReference>
<dbReference type="SUPFAM" id="SSF81891">
    <property type="entry name" value="Poly A polymerase C-terminal region-like"/>
    <property type="match status" value="1"/>
</dbReference>
<dbReference type="GO" id="GO:0000049">
    <property type="term" value="F:tRNA binding"/>
    <property type="evidence" value="ECO:0007669"/>
    <property type="project" value="TreeGrafter"/>
</dbReference>
<dbReference type="Proteomes" id="UP000043763">
    <property type="component" value="Unassembled WGS sequence"/>
</dbReference>
<accession>A0A0G4K9Y6</accession>
<dbReference type="InterPro" id="IPR002646">
    <property type="entry name" value="PolA_pol_head_dom"/>
</dbReference>
<evidence type="ECO:0000256" key="5">
    <source>
        <dbReference type="ARBA" id="ARBA00022723"/>
    </source>
</evidence>
<dbReference type="InterPro" id="IPR032828">
    <property type="entry name" value="PolyA_RNA-bd"/>
</dbReference>
<organism evidence="13 14">
    <name type="scientific">Brachyspira suanatina</name>
    <dbReference type="NCBI Taxonomy" id="381802"/>
    <lineage>
        <taxon>Bacteria</taxon>
        <taxon>Pseudomonadati</taxon>
        <taxon>Spirochaetota</taxon>
        <taxon>Spirochaetia</taxon>
        <taxon>Brachyspirales</taxon>
        <taxon>Brachyspiraceae</taxon>
        <taxon>Brachyspira</taxon>
    </lineage>
</organism>
<dbReference type="Pfam" id="PF13735">
    <property type="entry name" value="tRNA_NucTran2_2"/>
    <property type="match status" value="1"/>
</dbReference>
<dbReference type="InterPro" id="IPR006675">
    <property type="entry name" value="HDIG_dom"/>
</dbReference>
<dbReference type="Pfam" id="PF01743">
    <property type="entry name" value="PolyA_pol"/>
    <property type="match status" value="1"/>
</dbReference>
<keyword evidence="6" id="KW-0547">Nucleotide-binding</keyword>
<feature type="domain" description="Poly A polymerase head" evidence="10">
    <location>
        <begin position="26"/>
        <end position="146"/>
    </location>
</feature>
<dbReference type="PANTHER" id="PTHR46173:SF1">
    <property type="entry name" value="CCA TRNA NUCLEOTIDYLTRANSFERASE 1, MITOCHONDRIAL"/>
    <property type="match status" value="1"/>
</dbReference>
<dbReference type="GO" id="GO:0000166">
    <property type="term" value="F:nucleotide binding"/>
    <property type="evidence" value="ECO:0007669"/>
    <property type="project" value="UniProtKB-KW"/>
</dbReference>
<dbReference type="AlphaFoldDB" id="A0A0G4K9Y6"/>
<keyword evidence="14" id="KW-1185">Reference proteome</keyword>
<evidence type="ECO:0000256" key="7">
    <source>
        <dbReference type="ARBA" id="ARBA00022842"/>
    </source>
</evidence>
<dbReference type="GO" id="GO:0008033">
    <property type="term" value="P:tRNA processing"/>
    <property type="evidence" value="ECO:0007669"/>
    <property type="project" value="UniProtKB-KW"/>
</dbReference>